<gene>
    <name evidence="1" type="ORF">IMSHALPRED_008992</name>
</gene>
<dbReference type="EMBL" id="CAJPDT010000067">
    <property type="protein sequence ID" value="CAF9932812.1"/>
    <property type="molecule type" value="Genomic_DNA"/>
</dbReference>
<evidence type="ECO:0000313" key="1">
    <source>
        <dbReference type="EMBL" id="CAF9932812.1"/>
    </source>
</evidence>
<evidence type="ECO:0000313" key="2">
    <source>
        <dbReference type="Proteomes" id="UP000664534"/>
    </source>
</evidence>
<dbReference type="OrthoDB" id="5379912at2759"/>
<name>A0A8H3ILW2_9LECA</name>
<keyword evidence="2" id="KW-1185">Reference proteome</keyword>
<proteinExistence type="predicted"/>
<sequence>MERINVIDRITADITQSTGHSVIFITDATQSTGHSAISDTDVTQSTGHSATTNLIAQGTGHSAPKAVNGCRNADFTDLMDGLVARLKSLKISKGFEAYLPASWPIKQDMYVGMDISPERYVENLHLLGDAWVQKVQHVARMTLNSPDGPKWPTEVEPLALILFEYLRRQPVDWASIRDRADWAEELDFVWRQSPPWLHPKHTEVFVPVWENYTGMARTWGWNWHNEARKRGAPMNVCKREERHPRSRFYQNKTSQAKHHHVLAHQRVPTVAQYIRTNKFYQVGDDETACERPQSSGRCRTRCYHKEDAHLLKRLKKDCGLISAPGVEPENEYGGIE</sequence>
<protein>
    <submittedName>
        <fullName evidence="1">Uncharacterized protein</fullName>
    </submittedName>
</protein>
<organism evidence="1 2">
    <name type="scientific">Imshaugia aleurites</name>
    <dbReference type="NCBI Taxonomy" id="172621"/>
    <lineage>
        <taxon>Eukaryota</taxon>
        <taxon>Fungi</taxon>
        <taxon>Dikarya</taxon>
        <taxon>Ascomycota</taxon>
        <taxon>Pezizomycotina</taxon>
        <taxon>Lecanoromycetes</taxon>
        <taxon>OSLEUM clade</taxon>
        <taxon>Lecanoromycetidae</taxon>
        <taxon>Lecanorales</taxon>
        <taxon>Lecanorineae</taxon>
        <taxon>Parmeliaceae</taxon>
        <taxon>Imshaugia</taxon>
    </lineage>
</organism>
<dbReference type="AlphaFoldDB" id="A0A8H3ILW2"/>
<accession>A0A8H3ILW2</accession>
<comment type="caution">
    <text evidence="1">The sequence shown here is derived from an EMBL/GenBank/DDBJ whole genome shotgun (WGS) entry which is preliminary data.</text>
</comment>
<reference evidence="1" key="1">
    <citation type="submission" date="2021-03" db="EMBL/GenBank/DDBJ databases">
        <authorList>
            <person name="Tagirdzhanova G."/>
        </authorList>
    </citation>
    <scope>NUCLEOTIDE SEQUENCE</scope>
</reference>
<dbReference type="Proteomes" id="UP000664534">
    <property type="component" value="Unassembled WGS sequence"/>
</dbReference>